<dbReference type="PANTHER" id="PTHR30482">
    <property type="entry name" value="HIGH-AFFINITY BRANCHED-CHAIN AMINO ACID TRANSPORT SYSTEM PERMEASE"/>
    <property type="match status" value="1"/>
</dbReference>
<keyword evidence="5 7" id="KW-0472">Membrane</keyword>
<feature type="transmembrane region" description="Helical" evidence="7">
    <location>
        <begin position="61"/>
        <end position="79"/>
    </location>
</feature>
<dbReference type="Pfam" id="PF02653">
    <property type="entry name" value="BPD_transp_2"/>
    <property type="match status" value="1"/>
</dbReference>
<feature type="transmembrane region" description="Helical" evidence="7">
    <location>
        <begin position="243"/>
        <end position="272"/>
    </location>
</feature>
<sequence length="470" mass="45318">MAGDAGKWRLVALAAVVTLAIPPLLPERHLTTYVLLGLTATVAVGVSLLMGYAGQVSLGQAAFYAIGAYGAGLLAVHGLPPVVGLLAAPVIAAAAAVLLGAPLLRLRGHHLAFATLAVQLILLSLLGQGTWAGGAIGLQGIPRLSVPGYEPRDDLGYAYLAWLVLAVVLLISRNVVKSRPGRALRAAATSEIAAAAAGVPIGAYRLAVFALSAAFAGLAGGVYAFYLGYLSPGSFPVLLSIEFVVMAVVGGLGTLSGPVVGAVVIVLLVQVLNTVGTQPGMPSYAPTVFSYAVYALVLIAVVRYLPRGIVPAVSRLLRSRGHFPSAGPAPAAASIGPGPGDSAPAGAESGGSASGAGVSDSPGFGGPVSPGVVSGGLASGAAGSAGTGLDDFASPGDVSGGSASDAAGSFGPGSHGSASSGGAAGGSTSRAAGLGLDDSVSPGVRSGGSATEAAASVGSGFDGSASDDGA</sequence>
<feature type="transmembrane region" description="Helical" evidence="7">
    <location>
        <begin position="284"/>
        <end position="305"/>
    </location>
</feature>
<evidence type="ECO:0000256" key="1">
    <source>
        <dbReference type="ARBA" id="ARBA00004651"/>
    </source>
</evidence>
<dbReference type="Proteomes" id="UP001523216">
    <property type="component" value="Unassembled WGS sequence"/>
</dbReference>
<feature type="compositionally biased region" description="Low complexity" evidence="6">
    <location>
        <begin position="453"/>
        <end position="470"/>
    </location>
</feature>
<feature type="transmembrane region" description="Helical" evidence="7">
    <location>
        <begin position="111"/>
        <end position="136"/>
    </location>
</feature>
<gene>
    <name evidence="8" type="ORF">LXN57_14110</name>
</gene>
<protein>
    <recommendedName>
        <fullName evidence="10">Branched-chain amino acid ABC transporter permease</fullName>
    </recommendedName>
</protein>
<feature type="transmembrane region" description="Helical" evidence="7">
    <location>
        <begin position="156"/>
        <end position="176"/>
    </location>
</feature>
<dbReference type="InterPro" id="IPR001851">
    <property type="entry name" value="ABC_transp_permease"/>
</dbReference>
<comment type="caution">
    <text evidence="8">The sequence shown here is derived from an EMBL/GenBank/DDBJ whole genome shotgun (WGS) entry which is preliminary data.</text>
</comment>
<dbReference type="RefSeq" id="WP_251798541.1">
    <property type="nucleotide sequence ID" value="NZ_JAMQOL010000016.1"/>
</dbReference>
<organism evidence="8 9">
    <name type="scientific">Paractinoplanes hotanensis</name>
    <dbReference type="NCBI Taxonomy" id="2906497"/>
    <lineage>
        <taxon>Bacteria</taxon>
        <taxon>Bacillati</taxon>
        <taxon>Actinomycetota</taxon>
        <taxon>Actinomycetes</taxon>
        <taxon>Micromonosporales</taxon>
        <taxon>Micromonosporaceae</taxon>
        <taxon>Paractinoplanes</taxon>
    </lineage>
</organism>
<dbReference type="EMBL" id="JAMQOL010000016">
    <property type="protein sequence ID" value="MCM4078705.1"/>
    <property type="molecule type" value="Genomic_DNA"/>
</dbReference>
<evidence type="ECO:0000313" key="8">
    <source>
        <dbReference type="EMBL" id="MCM4078705.1"/>
    </source>
</evidence>
<feature type="region of interest" description="Disordered" evidence="6">
    <location>
        <begin position="388"/>
        <end position="470"/>
    </location>
</feature>
<accession>A0ABT0XYK8</accession>
<dbReference type="InterPro" id="IPR043428">
    <property type="entry name" value="LivM-like"/>
</dbReference>
<feature type="region of interest" description="Disordered" evidence="6">
    <location>
        <begin position="328"/>
        <end position="370"/>
    </location>
</feature>
<feature type="compositionally biased region" description="Low complexity" evidence="6">
    <location>
        <begin position="415"/>
        <end position="435"/>
    </location>
</feature>
<evidence type="ECO:0000256" key="5">
    <source>
        <dbReference type="ARBA" id="ARBA00023136"/>
    </source>
</evidence>
<feature type="transmembrane region" description="Helical" evidence="7">
    <location>
        <begin position="85"/>
        <end position="104"/>
    </location>
</feature>
<feature type="transmembrane region" description="Helical" evidence="7">
    <location>
        <begin position="209"/>
        <end position="231"/>
    </location>
</feature>
<evidence type="ECO:0000313" key="9">
    <source>
        <dbReference type="Proteomes" id="UP001523216"/>
    </source>
</evidence>
<keyword evidence="2" id="KW-1003">Cell membrane</keyword>
<keyword evidence="4 7" id="KW-1133">Transmembrane helix</keyword>
<reference evidence="8 9" key="1">
    <citation type="submission" date="2022-06" db="EMBL/GenBank/DDBJ databases">
        <title>Actinoplanes abujensis sp. nov., isolated from Nigerian arid soil.</title>
        <authorList>
            <person name="Ding P."/>
        </authorList>
    </citation>
    <scope>NUCLEOTIDE SEQUENCE [LARGE SCALE GENOMIC DNA]</scope>
    <source>
        <strain evidence="9">TRM88002</strain>
    </source>
</reference>
<evidence type="ECO:0000256" key="4">
    <source>
        <dbReference type="ARBA" id="ARBA00022989"/>
    </source>
</evidence>
<proteinExistence type="predicted"/>
<feature type="compositionally biased region" description="Low complexity" evidence="6">
    <location>
        <begin position="388"/>
        <end position="409"/>
    </location>
</feature>
<evidence type="ECO:0000256" key="2">
    <source>
        <dbReference type="ARBA" id="ARBA00022475"/>
    </source>
</evidence>
<keyword evidence="3 7" id="KW-0812">Transmembrane</keyword>
<evidence type="ECO:0000256" key="7">
    <source>
        <dbReference type="SAM" id="Phobius"/>
    </source>
</evidence>
<feature type="compositionally biased region" description="Low complexity" evidence="6">
    <location>
        <begin position="328"/>
        <end position="347"/>
    </location>
</feature>
<evidence type="ECO:0008006" key="10">
    <source>
        <dbReference type="Google" id="ProtNLM"/>
    </source>
</evidence>
<feature type="non-terminal residue" evidence="8">
    <location>
        <position position="470"/>
    </location>
</feature>
<dbReference type="PANTHER" id="PTHR30482:SF10">
    <property type="entry name" value="HIGH-AFFINITY BRANCHED-CHAIN AMINO ACID TRANSPORT PROTEIN BRAE"/>
    <property type="match status" value="1"/>
</dbReference>
<keyword evidence="9" id="KW-1185">Reference proteome</keyword>
<name>A0ABT0XYK8_9ACTN</name>
<dbReference type="CDD" id="cd06581">
    <property type="entry name" value="TM_PBP1_LivM_like"/>
    <property type="match status" value="1"/>
</dbReference>
<feature type="transmembrane region" description="Helical" evidence="7">
    <location>
        <begin position="36"/>
        <end position="54"/>
    </location>
</feature>
<evidence type="ECO:0000256" key="3">
    <source>
        <dbReference type="ARBA" id="ARBA00022692"/>
    </source>
</evidence>
<evidence type="ECO:0000256" key="6">
    <source>
        <dbReference type="SAM" id="MobiDB-lite"/>
    </source>
</evidence>
<comment type="subcellular location">
    <subcellularLocation>
        <location evidence="1">Cell membrane</location>
        <topology evidence="1">Multi-pass membrane protein</topology>
    </subcellularLocation>
</comment>